<dbReference type="AlphaFoldDB" id="A0A1V9XEZ1"/>
<dbReference type="InParanoid" id="A0A1V9XEZ1"/>
<sequence>MLYLILAFIPDELHSANRATTETYRCSWCCVYLRKPCRSCRVKVANPLCPTTPDYWGVLELLPTFDMSTGSMVHRTSRQKNLLILGRYESDRDPPMSLSQTHPLLNFAWTNWIELTQ</sequence>
<evidence type="ECO:0000313" key="2">
    <source>
        <dbReference type="Proteomes" id="UP000192247"/>
    </source>
</evidence>
<reference evidence="1 2" key="1">
    <citation type="journal article" date="2017" name="Gigascience">
        <title>Draft genome of the honey bee ectoparasitic mite, Tropilaelaps mercedesae, is shaped by the parasitic life history.</title>
        <authorList>
            <person name="Dong X."/>
            <person name="Armstrong S.D."/>
            <person name="Xia D."/>
            <person name="Makepeace B.L."/>
            <person name="Darby A.C."/>
            <person name="Kadowaki T."/>
        </authorList>
    </citation>
    <scope>NUCLEOTIDE SEQUENCE [LARGE SCALE GENOMIC DNA]</scope>
    <source>
        <strain evidence="1">Wuxi-XJTLU</strain>
    </source>
</reference>
<gene>
    <name evidence="1" type="ORF">BIW11_10696</name>
</gene>
<accession>A0A1V9XEZ1</accession>
<keyword evidence="2" id="KW-1185">Reference proteome</keyword>
<dbReference type="Proteomes" id="UP000192247">
    <property type="component" value="Unassembled WGS sequence"/>
</dbReference>
<evidence type="ECO:0000313" key="1">
    <source>
        <dbReference type="EMBL" id="OQR71928.1"/>
    </source>
</evidence>
<dbReference type="EMBL" id="MNPL01013030">
    <property type="protein sequence ID" value="OQR71928.1"/>
    <property type="molecule type" value="Genomic_DNA"/>
</dbReference>
<name>A0A1V9XEZ1_9ACAR</name>
<proteinExistence type="predicted"/>
<comment type="caution">
    <text evidence="1">The sequence shown here is derived from an EMBL/GenBank/DDBJ whole genome shotgun (WGS) entry which is preliminary data.</text>
</comment>
<organism evidence="1 2">
    <name type="scientific">Tropilaelaps mercedesae</name>
    <dbReference type="NCBI Taxonomy" id="418985"/>
    <lineage>
        <taxon>Eukaryota</taxon>
        <taxon>Metazoa</taxon>
        <taxon>Ecdysozoa</taxon>
        <taxon>Arthropoda</taxon>
        <taxon>Chelicerata</taxon>
        <taxon>Arachnida</taxon>
        <taxon>Acari</taxon>
        <taxon>Parasitiformes</taxon>
        <taxon>Mesostigmata</taxon>
        <taxon>Gamasina</taxon>
        <taxon>Dermanyssoidea</taxon>
        <taxon>Laelapidae</taxon>
        <taxon>Tropilaelaps</taxon>
    </lineage>
</organism>
<protein>
    <submittedName>
        <fullName evidence="1">Uncharacterized protein</fullName>
    </submittedName>
</protein>